<sequence length="301" mass="34970">MKKIRDLAKAFIIILVIFSLLGMAVGCRAQERPSPEGKQDKEKIPGPLKAMDEHVHDMINQIESIEEVGRIKPEDVMPKENQEQSEEQQTQQGGEQQQQESSSTMESPQEEQEREDIEKSKEKQAQIIEKWQESQEALKSLHESWNEYESMVIKEGVDMNKITEMEKALYDLTTYITEEERDLVLQECNNVILALSNFMDVYKGNPDGTLGKMDYLTRQSYLDAKEGSWFQAKIRVEPRESLMNTLRQIADIPEKQKPLVEKLRLSLEDLEKAIENENLPLLRIKRDIALKNLEDIRHELK</sequence>
<dbReference type="EMBL" id="JANKAS010000019">
    <property type="protein sequence ID" value="MCR1900117.1"/>
    <property type="molecule type" value="Genomic_DNA"/>
</dbReference>
<comment type="caution">
    <text evidence="2">The sequence shown here is derived from an EMBL/GenBank/DDBJ whole genome shotgun (WGS) entry which is preliminary data.</text>
</comment>
<evidence type="ECO:0000313" key="3">
    <source>
        <dbReference type="Proteomes" id="UP001205748"/>
    </source>
</evidence>
<gene>
    <name evidence="2" type="ORF">NSA47_14200</name>
</gene>
<dbReference type="AlphaFoldDB" id="A0AAE3HGE5"/>
<feature type="compositionally biased region" description="Low complexity" evidence="1">
    <location>
        <begin position="87"/>
        <end position="107"/>
    </location>
</feature>
<keyword evidence="3" id="KW-1185">Reference proteome</keyword>
<dbReference type="RefSeq" id="WP_257533115.1">
    <property type="nucleotide sequence ID" value="NZ_JANKAS010000019.1"/>
</dbReference>
<name>A0AAE3HGE5_9FIRM</name>
<evidence type="ECO:0000313" key="2">
    <source>
        <dbReference type="EMBL" id="MCR1900117.1"/>
    </source>
</evidence>
<accession>A0AAE3HGE5</accession>
<proteinExistence type="predicted"/>
<evidence type="ECO:0000256" key="1">
    <source>
        <dbReference type="SAM" id="MobiDB-lite"/>
    </source>
</evidence>
<dbReference type="PROSITE" id="PS51257">
    <property type="entry name" value="PROKAR_LIPOPROTEIN"/>
    <property type="match status" value="1"/>
</dbReference>
<dbReference type="Proteomes" id="UP001205748">
    <property type="component" value="Unassembled WGS sequence"/>
</dbReference>
<feature type="compositionally biased region" description="Basic and acidic residues" evidence="1">
    <location>
        <begin position="30"/>
        <end position="57"/>
    </location>
</feature>
<feature type="compositionally biased region" description="Basic and acidic residues" evidence="1">
    <location>
        <begin position="67"/>
        <end position="82"/>
    </location>
</feature>
<reference evidence="2" key="1">
    <citation type="submission" date="2022-07" db="EMBL/GenBank/DDBJ databases">
        <title>Enhanced cultured diversity of the mouse gut microbiota enables custom-made synthetic communities.</title>
        <authorList>
            <person name="Afrizal A."/>
        </authorList>
    </citation>
    <scope>NUCLEOTIDE SEQUENCE</scope>
    <source>
        <strain evidence="2">DSM 28593</strain>
    </source>
</reference>
<organism evidence="2 3">
    <name type="scientific">Irregularibacter muris</name>
    <dbReference type="NCBI Taxonomy" id="1796619"/>
    <lineage>
        <taxon>Bacteria</taxon>
        <taxon>Bacillati</taxon>
        <taxon>Bacillota</taxon>
        <taxon>Clostridia</taxon>
        <taxon>Eubacteriales</taxon>
        <taxon>Eubacteriaceae</taxon>
        <taxon>Irregularibacter</taxon>
    </lineage>
</organism>
<feature type="region of interest" description="Disordered" evidence="1">
    <location>
        <begin position="30"/>
        <end position="124"/>
    </location>
</feature>
<protein>
    <submittedName>
        <fullName evidence="2">Uncharacterized protein</fullName>
    </submittedName>
</protein>